<reference evidence="2" key="1">
    <citation type="submission" date="2020-06" db="EMBL/GenBank/DDBJ databases">
        <authorList>
            <person name="Onetto C."/>
        </authorList>
    </citation>
    <scope>NUCLEOTIDE SEQUENCE</scope>
</reference>
<keyword evidence="1" id="KW-0175">Coiled coil</keyword>
<feature type="coiled-coil region" evidence="1">
    <location>
        <begin position="27"/>
        <end position="54"/>
    </location>
</feature>
<proteinExistence type="predicted"/>
<accession>A0A9N8KGR0</accession>
<gene>
    <name evidence="2" type="ORF">AWRI4620_LOCUS1595</name>
</gene>
<evidence type="ECO:0000313" key="3">
    <source>
        <dbReference type="Proteomes" id="UP000745764"/>
    </source>
</evidence>
<dbReference type="AlphaFoldDB" id="A0A9N8KGR0"/>
<keyword evidence="3" id="KW-1185">Reference proteome</keyword>
<evidence type="ECO:0000313" key="2">
    <source>
        <dbReference type="EMBL" id="CAD0107340.1"/>
    </source>
</evidence>
<protein>
    <submittedName>
        <fullName evidence="2">Uncharacterized protein</fullName>
    </submittedName>
</protein>
<sequence length="61" mass="7192">MSASITQDMVGKYKKAVEDNARLRHDNEILRVRNYELKRELDEAYRKLWSLEIEGDGHRGS</sequence>
<dbReference type="EMBL" id="CAINUL010000002">
    <property type="protein sequence ID" value="CAD0107340.1"/>
    <property type="molecule type" value="Genomic_DNA"/>
</dbReference>
<name>A0A9N8KGR0_9PEZI</name>
<comment type="caution">
    <text evidence="2">The sequence shown here is derived from an EMBL/GenBank/DDBJ whole genome shotgun (WGS) entry which is preliminary data.</text>
</comment>
<organism evidence="2 3">
    <name type="scientific">Aureobasidium uvarum</name>
    <dbReference type="NCBI Taxonomy" id="2773716"/>
    <lineage>
        <taxon>Eukaryota</taxon>
        <taxon>Fungi</taxon>
        <taxon>Dikarya</taxon>
        <taxon>Ascomycota</taxon>
        <taxon>Pezizomycotina</taxon>
        <taxon>Dothideomycetes</taxon>
        <taxon>Dothideomycetidae</taxon>
        <taxon>Dothideales</taxon>
        <taxon>Saccotheciaceae</taxon>
        <taxon>Aureobasidium</taxon>
    </lineage>
</organism>
<dbReference type="OrthoDB" id="3936434at2759"/>
<evidence type="ECO:0000256" key="1">
    <source>
        <dbReference type="SAM" id="Coils"/>
    </source>
</evidence>
<dbReference type="Proteomes" id="UP000745764">
    <property type="component" value="Unassembled WGS sequence"/>
</dbReference>